<gene>
    <name evidence="2" type="ORF">FVP60_00010</name>
</gene>
<evidence type="ECO:0000256" key="1">
    <source>
        <dbReference type="SAM" id="Phobius"/>
    </source>
</evidence>
<evidence type="ECO:0000313" key="3">
    <source>
        <dbReference type="Proteomes" id="UP000321196"/>
    </source>
</evidence>
<proteinExistence type="predicted"/>
<dbReference type="EMBL" id="VRSW01000001">
    <property type="protein sequence ID" value="TXK05435.1"/>
    <property type="molecule type" value="Genomic_DNA"/>
</dbReference>
<keyword evidence="3" id="KW-1185">Reference proteome</keyword>
<keyword evidence="1" id="KW-1133">Transmembrane helix</keyword>
<comment type="caution">
    <text evidence="2">The sequence shown here is derived from an EMBL/GenBank/DDBJ whole genome shotgun (WGS) entry which is preliminary data.</text>
</comment>
<keyword evidence="1" id="KW-0472">Membrane</keyword>
<reference evidence="2 3" key="1">
    <citation type="submission" date="2019-08" db="EMBL/GenBank/DDBJ databases">
        <authorList>
            <person name="Dong K."/>
        </authorList>
    </citation>
    <scope>NUCLEOTIDE SEQUENCE [LARGE SCALE GENOMIC DNA]</scope>
    <source>
        <strain evidence="2 3">M4-8</strain>
    </source>
</reference>
<protein>
    <submittedName>
        <fullName evidence="2">Uncharacterized protein</fullName>
    </submittedName>
</protein>
<accession>A0A5C8HN74</accession>
<dbReference type="Proteomes" id="UP000321196">
    <property type="component" value="Unassembled WGS sequence"/>
</dbReference>
<organism evidence="2 3">
    <name type="scientific">Microbacterium mitrae</name>
    <dbReference type="NCBI Taxonomy" id="664640"/>
    <lineage>
        <taxon>Bacteria</taxon>
        <taxon>Bacillati</taxon>
        <taxon>Actinomycetota</taxon>
        <taxon>Actinomycetes</taxon>
        <taxon>Micrococcales</taxon>
        <taxon>Microbacteriaceae</taxon>
        <taxon>Microbacterium</taxon>
    </lineage>
</organism>
<sequence>MDSMSPMFHFAEAQIAYLLIATGLVILGFLIAYGVIYLAVRNALRSHSRWIHEGGVAAEERRRIG</sequence>
<evidence type="ECO:0000313" key="2">
    <source>
        <dbReference type="EMBL" id="TXK05435.1"/>
    </source>
</evidence>
<keyword evidence="1" id="KW-0812">Transmembrane</keyword>
<dbReference type="AlphaFoldDB" id="A0A5C8HN74"/>
<feature type="transmembrane region" description="Helical" evidence="1">
    <location>
        <begin position="15"/>
        <end position="40"/>
    </location>
</feature>
<name>A0A5C8HN74_9MICO</name>